<gene>
    <name evidence="1" type="ORF">KVG96_08170</name>
</gene>
<keyword evidence="2" id="KW-1185">Reference proteome</keyword>
<evidence type="ECO:0000313" key="1">
    <source>
        <dbReference type="EMBL" id="MBV4457917.1"/>
    </source>
</evidence>
<proteinExistence type="predicted"/>
<comment type="caution">
    <text evidence="1">The sequence shown here is derived from an EMBL/GenBank/DDBJ whole genome shotgun (WGS) entry which is preliminary data.</text>
</comment>
<dbReference type="RefSeq" id="WP_217891547.1">
    <property type="nucleotide sequence ID" value="NZ_JAHSTS010000001.1"/>
</dbReference>
<name>A0ABS6PBS4_9PSED</name>
<accession>A0ABS6PBS4</accession>
<evidence type="ECO:0000313" key="2">
    <source>
        <dbReference type="Proteomes" id="UP000765224"/>
    </source>
</evidence>
<dbReference type="Proteomes" id="UP000765224">
    <property type="component" value="Unassembled WGS sequence"/>
</dbReference>
<sequence>MPMPDYTAKDLTLFSTIIARAACLRGWGADLGAGAGTAIEEVQCMQFRESLYIAGNHGEHAAIASYFRAFGVSNHETFINCLRYSRWLLTIPFVTRTAVAGRSYHGEFSDQEEITLTYAAASLGHVPVLTAGEIAQARALIVTAVLPAAGPLRTLAWFLKKFTGAPALAGLNRPAATAFHYSVNYNGIHAINLLDDSSTVHAELKLMRMLAYAHTHDLMHRKTGRVRVGGLKRTCAFCAAWIGRFQPWMLRAFEVRVDLPADDTRGIADGAGNRPTNVREAEFGAYVQALFNGAANSNCADVAAHAADAQW</sequence>
<organism evidence="1 2">
    <name type="scientific">Pseudomonas ekonensis</name>
    <dbReference type="NCBI Taxonomy" id="2842353"/>
    <lineage>
        <taxon>Bacteria</taxon>
        <taxon>Pseudomonadati</taxon>
        <taxon>Pseudomonadota</taxon>
        <taxon>Gammaproteobacteria</taxon>
        <taxon>Pseudomonadales</taxon>
        <taxon>Pseudomonadaceae</taxon>
        <taxon>Pseudomonas</taxon>
    </lineage>
</organism>
<reference evidence="1 2" key="1">
    <citation type="submission" date="2021-06" db="EMBL/GenBank/DDBJ databases">
        <title>Updating the genus Pseudomonas: Description of 43 new species and partition of the Pseudomonas putida group.</title>
        <authorList>
            <person name="Girard L."/>
            <person name="Lood C."/>
            <person name="Vandamme P."/>
            <person name="Rokni-Zadeh H."/>
            <person name="Van Noort V."/>
            <person name="Hofte M."/>
            <person name="Lavigne R."/>
            <person name="De Mot R."/>
        </authorList>
    </citation>
    <scope>NUCLEOTIDE SEQUENCE [LARGE SCALE GENOMIC DNA]</scope>
    <source>
        <strain evidence="1 2">COR58</strain>
    </source>
</reference>
<protein>
    <submittedName>
        <fullName evidence="1">Uncharacterized protein</fullName>
    </submittedName>
</protein>
<dbReference type="EMBL" id="JAHSTS010000001">
    <property type="protein sequence ID" value="MBV4457917.1"/>
    <property type="molecule type" value="Genomic_DNA"/>
</dbReference>